<feature type="region of interest" description="Disordered" evidence="1">
    <location>
        <begin position="1"/>
        <end position="26"/>
    </location>
</feature>
<evidence type="ECO:0000313" key="2">
    <source>
        <dbReference type="EMBL" id="JAD53901.1"/>
    </source>
</evidence>
<dbReference type="AlphaFoldDB" id="A0A0A9ARX5"/>
<accession>A0A0A9ARX5</accession>
<proteinExistence type="predicted"/>
<reference evidence="2" key="2">
    <citation type="journal article" date="2015" name="Data Brief">
        <title>Shoot transcriptome of the giant reed, Arundo donax.</title>
        <authorList>
            <person name="Barrero R.A."/>
            <person name="Guerrero F.D."/>
            <person name="Moolhuijzen P."/>
            <person name="Goolsby J.A."/>
            <person name="Tidwell J."/>
            <person name="Bellgard S.E."/>
            <person name="Bellgard M.I."/>
        </authorList>
    </citation>
    <scope>NUCLEOTIDE SEQUENCE</scope>
    <source>
        <tissue evidence="2">Shoot tissue taken approximately 20 cm above the soil surface</tissue>
    </source>
</reference>
<organism evidence="2">
    <name type="scientific">Arundo donax</name>
    <name type="common">Giant reed</name>
    <name type="synonym">Donax arundinaceus</name>
    <dbReference type="NCBI Taxonomy" id="35708"/>
    <lineage>
        <taxon>Eukaryota</taxon>
        <taxon>Viridiplantae</taxon>
        <taxon>Streptophyta</taxon>
        <taxon>Embryophyta</taxon>
        <taxon>Tracheophyta</taxon>
        <taxon>Spermatophyta</taxon>
        <taxon>Magnoliopsida</taxon>
        <taxon>Liliopsida</taxon>
        <taxon>Poales</taxon>
        <taxon>Poaceae</taxon>
        <taxon>PACMAD clade</taxon>
        <taxon>Arundinoideae</taxon>
        <taxon>Arundineae</taxon>
        <taxon>Arundo</taxon>
    </lineage>
</organism>
<dbReference type="EMBL" id="GBRH01243994">
    <property type="protein sequence ID" value="JAD53901.1"/>
    <property type="molecule type" value="Transcribed_RNA"/>
</dbReference>
<protein>
    <submittedName>
        <fullName evidence="2">Uncharacterized protein</fullName>
    </submittedName>
</protein>
<sequence length="40" mass="4294">MAEPDDRAATERRRRAAEPDDPGDGAQIAQAAWDASRVLG</sequence>
<feature type="compositionally biased region" description="Basic and acidic residues" evidence="1">
    <location>
        <begin position="1"/>
        <end position="11"/>
    </location>
</feature>
<evidence type="ECO:0000256" key="1">
    <source>
        <dbReference type="SAM" id="MobiDB-lite"/>
    </source>
</evidence>
<name>A0A0A9ARX5_ARUDO</name>
<reference evidence="2" key="1">
    <citation type="submission" date="2014-09" db="EMBL/GenBank/DDBJ databases">
        <authorList>
            <person name="Magalhaes I.L.F."/>
            <person name="Oliveira U."/>
            <person name="Santos F.R."/>
            <person name="Vidigal T.H.D.A."/>
            <person name="Brescovit A.D."/>
            <person name="Santos A.J."/>
        </authorList>
    </citation>
    <scope>NUCLEOTIDE SEQUENCE</scope>
    <source>
        <tissue evidence="2">Shoot tissue taken approximately 20 cm above the soil surface</tissue>
    </source>
</reference>